<evidence type="ECO:0000256" key="1">
    <source>
        <dbReference type="SAM" id="MobiDB-lite"/>
    </source>
</evidence>
<name>A0AAV5SUH3_9BILA</name>
<sequence length="110" mass="12779">EVCKNIEGMGHAHEDEKARTYAKQIEKAVPINEMGMKEQEGLFKLGTRGLVHYLIDQHYYEYKEKKKSEEEFEGDGAKDAEEKRMTEEMLENSTDLLSTFLDNITNFLVD</sequence>
<protein>
    <submittedName>
        <fullName evidence="2">Uncharacterized protein</fullName>
    </submittedName>
</protein>
<accession>A0AAV5SUH3</accession>
<feature type="region of interest" description="Disordered" evidence="1">
    <location>
        <begin position="66"/>
        <end position="89"/>
    </location>
</feature>
<organism evidence="2 3">
    <name type="scientific">Pristionchus entomophagus</name>
    <dbReference type="NCBI Taxonomy" id="358040"/>
    <lineage>
        <taxon>Eukaryota</taxon>
        <taxon>Metazoa</taxon>
        <taxon>Ecdysozoa</taxon>
        <taxon>Nematoda</taxon>
        <taxon>Chromadorea</taxon>
        <taxon>Rhabditida</taxon>
        <taxon>Rhabditina</taxon>
        <taxon>Diplogasteromorpha</taxon>
        <taxon>Diplogasteroidea</taxon>
        <taxon>Neodiplogasteridae</taxon>
        <taxon>Pristionchus</taxon>
    </lineage>
</organism>
<evidence type="ECO:0000313" key="3">
    <source>
        <dbReference type="Proteomes" id="UP001432027"/>
    </source>
</evidence>
<comment type="caution">
    <text evidence="2">The sequence shown here is derived from an EMBL/GenBank/DDBJ whole genome shotgun (WGS) entry which is preliminary data.</text>
</comment>
<dbReference type="Proteomes" id="UP001432027">
    <property type="component" value="Unassembled WGS sequence"/>
</dbReference>
<proteinExistence type="predicted"/>
<dbReference type="EMBL" id="BTSX01000002">
    <property type="protein sequence ID" value="GMS83700.1"/>
    <property type="molecule type" value="Genomic_DNA"/>
</dbReference>
<dbReference type="AlphaFoldDB" id="A0AAV5SUH3"/>
<keyword evidence="3" id="KW-1185">Reference proteome</keyword>
<feature type="non-terminal residue" evidence="2">
    <location>
        <position position="1"/>
    </location>
</feature>
<feature type="non-terminal residue" evidence="2">
    <location>
        <position position="110"/>
    </location>
</feature>
<gene>
    <name evidence="2" type="ORF">PENTCL1PPCAC_5875</name>
</gene>
<reference evidence="2" key="1">
    <citation type="submission" date="2023-10" db="EMBL/GenBank/DDBJ databases">
        <title>Genome assembly of Pristionchus species.</title>
        <authorList>
            <person name="Yoshida K."/>
            <person name="Sommer R.J."/>
        </authorList>
    </citation>
    <scope>NUCLEOTIDE SEQUENCE</scope>
    <source>
        <strain evidence="2">RS0144</strain>
    </source>
</reference>
<evidence type="ECO:0000313" key="2">
    <source>
        <dbReference type="EMBL" id="GMS83700.1"/>
    </source>
</evidence>
<feature type="compositionally biased region" description="Basic and acidic residues" evidence="1">
    <location>
        <begin position="66"/>
        <end position="87"/>
    </location>
</feature>